<gene>
    <name evidence="1" type="ORF">BARAN1_0186</name>
</gene>
<reference evidence="2" key="1">
    <citation type="submission" date="2018-05" db="EMBL/GenBank/DDBJ databases">
        <authorList>
            <person name="Hao L."/>
        </authorList>
    </citation>
    <scope>NUCLEOTIDE SEQUENCE [LARGE SCALE GENOMIC DNA]</scope>
</reference>
<evidence type="ECO:0000313" key="1">
    <source>
        <dbReference type="EMBL" id="SQD92211.1"/>
    </source>
</evidence>
<name>A0A2X3KI03_9BACT</name>
<evidence type="ECO:0000313" key="2">
    <source>
        <dbReference type="Proteomes" id="UP000249818"/>
    </source>
</evidence>
<protein>
    <submittedName>
        <fullName evidence="1">Uncharacterized protein</fullName>
    </submittedName>
</protein>
<organism evidence="1 2">
    <name type="scientific">Candidatus Bipolaricaulis anaerobius</name>
    <dbReference type="NCBI Taxonomy" id="2026885"/>
    <lineage>
        <taxon>Bacteria</taxon>
        <taxon>Candidatus Bipolaricaulota</taxon>
        <taxon>Candidatus Bipolaricaulia</taxon>
        <taxon>Candidatus Bipolaricaulales</taxon>
        <taxon>Candidatus Bipolaricaulaceae</taxon>
        <taxon>Candidatus Bipolaricaulis</taxon>
    </lineage>
</organism>
<dbReference type="RefSeq" id="WP_157959342.1">
    <property type="nucleotide sequence ID" value="NZ_LS483254.1"/>
</dbReference>
<dbReference type="AlphaFoldDB" id="A0A2X3KI03"/>
<dbReference type="EMBL" id="LS483254">
    <property type="protein sequence ID" value="SQD92211.1"/>
    <property type="molecule type" value="Genomic_DNA"/>
</dbReference>
<keyword evidence="2" id="KW-1185">Reference proteome</keyword>
<sequence length="45" mass="4810">MDKGWPTCEPGDECLDLKVTMDALAASPDFLLSATDRSSPALIVE</sequence>
<accession>A0A2X3KI03</accession>
<dbReference type="Proteomes" id="UP000249818">
    <property type="component" value="Chromosome BARAN1"/>
</dbReference>
<proteinExistence type="predicted"/>
<dbReference type="KEGG" id="bana:BARAN1_0186"/>